<organism evidence="2 3">
    <name type="scientific">Salinicola rhizosphaerae</name>
    <dbReference type="NCBI Taxonomy" id="1443141"/>
    <lineage>
        <taxon>Bacteria</taxon>
        <taxon>Pseudomonadati</taxon>
        <taxon>Pseudomonadota</taxon>
        <taxon>Gammaproteobacteria</taxon>
        <taxon>Oceanospirillales</taxon>
        <taxon>Halomonadaceae</taxon>
        <taxon>Salinicola</taxon>
    </lineage>
</organism>
<dbReference type="Pfam" id="PF05045">
    <property type="entry name" value="RgpF"/>
    <property type="match status" value="1"/>
</dbReference>
<evidence type="ECO:0000313" key="2">
    <source>
        <dbReference type="EMBL" id="GHB11272.1"/>
    </source>
</evidence>
<keyword evidence="3" id="KW-1185">Reference proteome</keyword>
<dbReference type="Gene3D" id="3.40.50.1000">
    <property type="entry name" value="HAD superfamily/HAD-like"/>
    <property type="match status" value="1"/>
</dbReference>
<dbReference type="InterPro" id="IPR036412">
    <property type="entry name" value="HAD-like_sf"/>
</dbReference>
<dbReference type="EMBL" id="BMZI01000001">
    <property type="protein sequence ID" value="GHB11272.1"/>
    <property type="molecule type" value="Genomic_DNA"/>
</dbReference>
<gene>
    <name evidence="2" type="ORF">GCM10009038_06460</name>
</gene>
<reference evidence="3" key="1">
    <citation type="journal article" date="2019" name="Int. J. Syst. Evol. Microbiol.">
        <title>The Global Catalogue of Microorganisms (GCM) 10K type strain sequencing project: providing services to taxonomists for standard genome sequencing and annotation.</title>
        <authorList>
            <consortium name="The Broad Institute Genomics Platform"/>
            <consortium name="The Broad Institute Genome Sequencing Center for Infectious Disease"/>
            <person name="Wu L."/>
            <person name="Ma J."/>
        </authorList>
    </citation>
    <scope>NUCLEOTIDE SEQUENCE [LARGE SCALE GENOMIC DNA]</scope>
    <source>
        <strain evidence="3">KCTC 32998</strain>
    </source>
</reference>
<evidence type="ECO:0000256" key="1">
    <source>
        <dbReference type="SAM" id="MobiDB-lite"/>
    </source>
</evidence>
<protein>
    <recommendedName>
        <fullName evidence="4">Glycosyl transferase family 1</fullName>
    </recommendedName>
</protein>
<dbReference type="SUPFAM" id="SSF56784">
    <property type="entry name" value="HAD-like"/>
    <property type="match status" value="1"/>
</dbReference>
<dbReference type="Gene3D" id="1.10.150.400">
    <property type="match status" value="1"/>
</dbReference>
<name>A0ABQ3DQX9_9GAMM</name>
<dbReference type="Proteomes" id="UP000646745">
    <property type="component" value="Unassembled WGS sequence"/>
</dbReference>
<feature type="compositionally biased region" description="Acidic residues" evidence="1">
    <location>
        <begin position="105"/>
        <end position="114"/>
    </location>
</feature>
<feature type="region of interest" description="Disordered" evidence="1">
    <location>
        <begin position="92"/>
        <end position="155"/>
    </location>
</feature>
<comment type="caution">
    <text evidence="2">The sequence shown here is derived from an EMBL/GenBank/DDBJ whole genome shotgun (WGS) entry which is preliminary data.</text>
</comment>
<evidence type="ECO:0000313" key="3">
    <source>
        <dbReference type="Proteomes" id="UP000646745"/>
    </source>
</evidence>
<evidence type="ECO:0008006" key="4">
    <source>
        <dbReference type="Google" id="ProtNLM"/>
    </source>
</evidence>
<dbReference type="InterPro" id="IPR023214">
    <property type="entry name" value="HAD_sf"/>
</dbReference>
<dbReference type="InterPro" id="IPR007739">
    <property type="entry name" value="RgpF"/>
</dbReference>
<accession>A0ABQ3DQX9</accession>
<sequence>MISLLPWLFQTQLNGQSRRKRLETDEFLGLDDNVVVPEKEGAEARGDEAAGEAPTLEEKSLITITETVIVDESVAVNDESLAVNDDAVTADARPGFGLTIPETPPPEEEAEAADESGSRAETSALVEPAASPSPELASPLEEPLPLGDTQGDGGAHAAMMSQAFMDAVSSGLFDPTWYQATYGLRFATQREAFDDYIRKSQFAPVNPSPGFDSETYHRMYIDVFHAQQSPLQHYLLHGRSEGRQHVPATVRWFPREIVAPGSTLSEAAGELKVALCLHVFYPDFLDRFAQAIARFPVKVDVLLTLASADFEAHAQAAFGDHAKVNKLETRVVPNRGRNFGPVLVEYGDALQEYDLFCHLHSKKSLYSGKEQTQWAEYLIEYLLRDPSVITRLLNAFAADDTLGLYYPTTFWMMPSWVNHQTMNKGFMREWQQKLGLGHIPEFLSYPAGGMFWSRPGAMKGVLDQSWTYEDFPEEPLPNDNSMLHALERVLGPLAENLGYRQLFFYPPTGQFTTDNGYITASYHGRLEQHQASIQAHACISFDVFDTLVRREYTIPDYAKLKLGKRLAEQGLVSSAQAFVKLRNDAESTLRKRANFQGDVRIEAVYDEIADLLDVSRQEGQLWMDQEYELDLEMIRPKDEMVELFNHLSAQGHILWVISDSYYNREQVGLMLRKAGVAAAYRLMVSSEEQARKDNGTMWHKVKQDLANEGITRHLHIGDNVVADAQMPGDLGLTTFHILHPMDKWQALGFPSVLHGADALDEMQILKWGRLISEVGRNPFIGE</sequence>
<proteinExistence type="predicted"/>
<feature type="compositionally biased region" description="Low complexity" evidence="1">
    <location>
        <begin position="127"/>
        <end position="146"/>
    </location>
</feature>